<dbReference type="PROSITE" id="PS52016">
    <property type="entry name" value="TONB_DEPENDENT_REC_3"/>
    <property type="match status" value="1"/>
</dbReference>
<keyword evidence="7 8" id="KW-0998">Cell outer membrane</keyword>
<keyword evidence="3 8" id="KW-1134">Transmembrane beta strand</keyword>
<keyword evidence="4 8" id="KW-0812">Transmembrane</keyword>
<dbReference type="AlphaFoldDB" id="A0AAE3MD57"/>
<dbReference type="Gene3D" id="2.170.130.10">
    <property type="entry name" value="TonB-dependent receptor, plug domain"/>
    <property type="match status" value="1"/>
</dbReference>
<evidence type="ECO:0000259" key="9">
    <source>
        <dbReference type="Pfam" id="PF07715"/>
    </source>
</evidence>
<dbReference type="SUPFAM" id="SSF49464">
    <property type="entry name" value="Carboxypeptidase regulatory domain-like"/>
    <property type="match status" value="1"/>
</dbReference>
<evidence type="ECO:0000313" key="10">
    <source>
        <dbReference type="EMBL" id="MCW3805504.1"/>
    </source>
</evidence>
<evidence type="ECO:0000313" key="11">
    <source>
        <dbReference type="Proteomes" id="UP001207408"/>
    </source>
</evidence>
<dbReference type="NCBIfam" id="TIGR04057">
    <property type="entry name" value="SusC_RagA_signa"/>
    <property type="match status" value="1"/>
</dbReference>
<evidence type="ECO:0000256" key="4">
    <source>
        <dbReference type="ARBA" id="ARBA00022692"/>
    </source>
</evidence>
<gene>
    <name evidence="10" type="ORF">OM074_07675</name>
</gene>
<evidence type="ECO:0000256" key="8">
    <source>
        <dbReference type="PROSITE-ProRule" id="PRU01360"/>
    </source>
</evidence>
<dbReference type="Proteomes" id="UP001207408">
    <property type="component" value="Unassembled WGS sequence"/>
</dbReference>
<reference evidence="10" key="1">
    <citation type="submission" date="2022-10" db="EMBL/GenBank/DDBJ databases">
        <authorList>
            <person name="Yu W.X."/>
        </authorList>
    </citation>
    <scope>NUCLEOTIDE SEQUENCE</scope>
    <source>
        <strain evidence="10">D04</strain>
    </source>
</reference>
<evidence type="ECO:0000256" key="6">
    <source>
        <dbReference type="ARBA" id="ARBA00023136"/>
    </source>
</evidence>
<dbReference type="InterPro" id="IPR037066">
    <property type="entry name" value="Plug_dom_sf"/>
</dbReference>
<dbReference type="Gene3D" id="2.60.40.1120">
    <property type="entry name" value="Carboxypeptidase-like, regulatory domain"/>
    <property type="match status" value="1"/>
</dbReference>
<comment type="subcellular location">
    <subcellularLocation>
        <location evidence="1 8">Cell outer membrane</location>
        <topology evidence="1 8">Multi-pass membrane protein</topology>
    </subcellularLocation>
</comment>
<dbReference type="InterPro" id="IPR039426">
    <property type="entry name" value="TonB-dep_rcpt-like"/>
</dbReference>
<dbReference type="Pfam" id="PF07715">
    <property type="entry name" value="Plug"/>
    <property type="match status" value="1"/>
</dbReference>
<dbReference type="PANTHER" id="PTHR30069:SF29">
    <property type="entry name" value="HEMOGLOBIN AND HEMOGLOBIN-HAPTOGLOBIN-BINDING PROTEIN 1-RELATED"/>
    <property type="match status" value="1"/>
</dbReference>
<keyword evidence="11" id="KW-1185">Reference proteome</keyword>
<keyword evidence="5" id="KW-0732">Signal</keyword>
<dbReference type="Pfam" id="PF13715">
    <property type="entry name" value="CarbopepD_reg_2"/>
    <property type="match status" value="1"/>
</dbReference>
<keyword evidence="10" id="KW-0675">Receptor</keyword>
<dbReference type="GO" id="GO:0044718">
    <property type="term" value="P:siderophore transmembrane transport"/>
    <property type="evidence" value="ECO:0007669"/>
    <property type="project" value="TreeGrafter"/>
</dbReference>
<keyword evidence="2 8" id="KW-0813">Transport</keyword>
<dbReference type="NCBIfam" id="TIGR04056">
    <property type="entry name" value="OMP_RagA_SusC"/>
    <property type="match status" value="1"/>
</dbReference>
<dbReference type="EMBL" id="JAPDPI010000012">
    <property type="protein sequence ID" value="MCW3805504.1"/>
    <property type="molecule type" value="Genomic_DNA"/>
</dbReference>
<dbReference type="SUPFAM" id="SSF56935">
    <property type="entry name" value="Porins"/>
    <property type="match status" value="1"/>
</dbReference>
<dbReference type="GO" id="GO:0009279">
    <property type="term" value="C:cell outer membrane"/>
    <property type="evidence" value="ECO:0007669"/>
    <property type="project" value="UniProtKB-SubCell"/>
</dbReference>
<organism evidence="10 11">
    <name type="scientific">Plebeiibacterium marinum</name>
    <dbReference type="NCBI Taxonomy" id="2992111"/>
    <lineage>
        <taxon>Bacteria</taxon>
        <taxon>Pseudomonadati</taxon>
        <taxon>Bacteroidota</taxon>
        <taxon>Bacteroidia</taxon>
        <taxon>Marinilabiliales</taxon>
        <taxon>Marinilabiliaceae</taxon>
        <taxon>Plebeiibacterium</taxon>
    </lineage>
</organism>
<evidence type="ECO:0000256" key="2">
    <source>
        <dbReference type="ARBA" id="ARBA00022448"/>
    </source>
</evidence>
<feature type="domain" description="TonB-dependent receptor plug" evidence="9">
    <location>
        <begin position="222"/>
        <end position="327"/>
    </location>
</feature>
<comment type="caution">
    <text evidence="10">The sequence shown here is derived from an EMBL/GenBank/DDBJ whole genome shotgun (WGS) entry which is preliminary data.</text>
</comment>
<dbReference type="InterPro" id="IPR036942">
    <property type="entry name" value="Beta-barrel_TonB_sf"/>
</dbReference>
<evidence type="ECO:0000256" key="5">
    <source>
        <dbReference type="ARBA" id="ARBA00022729"/>
    </source>
</evidence>
<keyword evidence="6 8" id="KW-0472">Membrane</keyword>
<dbReference type="InterPro" id="IPR008969">
    <property type="entry name" value="CarboxyPept-like_regulatory"/>
</dbReference>
<dbReference type="InterPro" id="IPR023996">
    <property type="entry name" value="TonB-dep_OMP_SusC/RagA"/>
</dbReference>
<dbReference type="InterPro" id="IPR023997">
    <property type="entry name" value="TonB-dep_OMP_SusC/RagA_CS"/>
</dbReference>
<dbReference type="RefSeq" id="WP_301198875.1">
    <property type="nucleotide sequence ID" value="NZ_JAPDPI010000012.1"/>
</dbReference>
<accession>A0AAE3MD57</accession>
<evidence type="ECO:0000256" key="3">
    <source>
        <dbReference type="ARBA" id="ARBA00022452"/>
    </source>
</evidence>
<dbReference type="GO" id="GO:0015344">
    <property type="term" value="F:siderophore uptake transmembrane transporter activity"/>
    <property type="evidence" value="ECO:0007669"/>
    <property type="project" value="TreeGrafter"/>
</dbReference>
<dbReference type="PANTHER" id="PTHR30069">
    <property type="entry name" value="TONB-DEPENDENT OUTER MEMBRANE RECEPTOR"/>
    <property type="match status" value="1"/>
</dbReference>
<evidence type="ECO:0000256" key="7">
    <source>
        <dbReference type="ARBA" id="ARBA00023237"/>
    </source>
</evidence>
<name>A0AAE3MD57_9BACT</name>
<protein>
    <submittedName>
        <fullName evidence="10">TonB-dependent receptor</fullName>
    </submittedName>
</protein>
<dbReference type="Gene3D" id="2.40.170.20">
    <property type="entry name" value="TonB-dependent receptor, beta-barrel domain"/>
    <property type="match status" value="1"/>
</dbReference>
<evidence type="ECO:0000256" key="1">
    <source>
        <dbReference type="ARBA" id="ARBA00004571"/>
    </source>
</evidence>
<proteinExistence type="inferred from homology"/>
<sequence>MKKKHDLKNSTNWFFTRFVLRAKLTCLILLMLGWHLTANAGFQNPQLNLSLKGKTIKEALHEIEEKSEFRFIYENEKIDLNKKINNDVSEGSVEDILKQIFTNESIDFSITENNLILIKPTPKTQDQNTNKTIKGKVSDTTGAPLPGVTVIIKGSTNGTVTDYDGNYVLSDVPSGAILVFSFIGMDTQEKTVGNNLVIDVVLQSNTIGLEEVVAIGYGVQKKATLSGSVTNLEGEKLAESPVTNVSQGIAGRLPGVVATSNGGEPGYDGTTLRIRGVNTFGNAAPLIVVDGVPGRSLDRIDPSTIESVAVMKDASAAIYGAQAANGVILITTKRGTIGKPSVKFSYNYGMARPTKLPELTNAAEYATLLNEIDEYNGANPRYTNEEIQKFSDGSDPWGYPDTDWFDETLKPWSDQTYGNVSIDGGSEFVKYFVSISEKSQDGFYKNSASKYNQYDFKSNLDVKINKYLKLFINTTGRFEDRNFPVRSAENIFRMIMRSKPTMPAYWPNGLPGPDIEFGDNPVVISTKQTGYQRDKRYIFNGDFGVDFSVPGIEGLTVKATASLDKTFRFNKVWQKPWYLYTWDRESYDENGTPLLVKGQKGFTDPRLSESMEDNQSILLNGILNYKKSIGDHSINLMAGAEKITGKGDSFSAYRRYFLSDAIDQLFAGGQEEINNDGSGYEEARLNYFGRVNYSFQNKYLAEFVWRYQGSYIFEESSRFGFFPGVSLGYVISEESFWKQNIPLINYAKIRASWGETGNDLISAYQYLATYTLNGLNYYTNGGATANQGLYETRIPNTGVTWESAVQKNIGVDMQFLDGKFALTADYFVNTRDDILWSREATLPSTSGVTMPAENIGKCENKGLDFSLDYHKRSGELKFGAGINGVFSKNKILYWAESPGAPKYQQSTGRPIGASLYYNAIGVFKDQAAVDAYPHWDGARPGDIIFEDYNKDGVIDANDRVMHDKSSAPTFTGGLNFDAQYKGFDLSVLFQGATGGVFYYDSESGDFANYFKSFYDKRWTKENPNSKHPRTFNRTGEYWKSNSNTYWLHKTDYIRLKNVEIGYTIPKSITQKYLIQNFRMYISAFNLLTYSPDMKDFDPENTSSRGYNYPLNKVINFGFNITF</sequence>
<comment type="similarity">
    <text evidence="8">Belongs to the TonB-dependent receptor family.</text>
</comment>
<dbReference type="InterPro" id="IPR012910">
    <property type="entry name" value="Plug_dom"/>
</dbReference>